<dbReference type="Pfam" id="PF01661">
    <property type="entry name" value="Macro"/>
    <property type="match status" value="1"/>
</dbReference>
<name>I4EFF1_9BACT</name>
<sequence>MLAGPSITAVVGDITGIDADAIVNAANNELWMGSGVAGAIKRAAGEDVEREAMAQGPIRVGEAVATGPGRLPIKAIIHAAAMGFEGSRPVPASAETVRSATERALILCDRLGLESVAFPALGAGVGGLDMATCAQVMVETITRYLFGGQTHLREVVFVLRNENARQTFEEAIEQGGAVA</sequence>
<keyword evidence="3" id="KW-1185">Reference proteome</keyword>
<dbReference type="SUPFAM" id="SSF52949">
    <property type="entry name" value="Macro domain-like"/>
    <property type="match status" value="1"/>
</dbReference>
<reference evidence="2 3" key="1">
    <citation type="journal article" date="2012" name="ISME J.">
        <title>Nitrification expanded: discovery, physiology and genomics of a nitrite-oxidizing bacterium from the phylum Chloroflexi.</title>
        <authorList>
            <person name="Sorokin D.Y."/>
            <person name="Lucker S."/>
            <person name="Vejmelkova D."/>
            <person name="Kostrikina N.A."/>
            <person name="Kleerebezem R."/>
            <person name="Rijpstra W.I."/>
            <person name="Damste J.S."/>
            <person name="Le Paslier D."/>
            <person name="Muyzer G."/>
            <person name="Wagner M."/>
            <person name="van Loosdrecht M.C."/>
            <person name="Daims H."/>
        </authorList>
    </citation>
    <scope>NUCLEOTIDE SEQUENCE [LARGE SCALE GENOMIC DNA]</scope>
    <source>
        <strain evidence="3">none</strain>
    </source>
</reference>
<feature type="domain" description="Macro" evidence="1">
    <location>
        <begin position="1"/>
        <end position="176"/>
    </location>
</feature>
<proteinExistence type="predicted"/>
<evidence type="ECO:0000313" key="2">
    <source>
        <dbReference type="EMBL" id="CCF83413.1"/>
    </source>
</evidence>
<organism evidence="2 3">
    <name type="scientific">Nitrolancea hollandica Lb</name>
    <dbReference type="NCBI Taxonomy" id="1129897"/>
    <lineage>
        <taxon>Bacteria</taxon>
        <taxon>Pseudomonadati</taxon>
        <taxon>Thermomicrobiota</taxon>
        <taxon>Thermomicrobia</taxon>
        <taxon>Sphaerobacterales</taxon>
        <taxon>Sphaerobacterineae</taxon>
        <taxon>Sphaerobacteraceae</taxon>
        <taxon>Nitrolancea</taxon>
    </lineage>
</organism>
<dbReference type="OrthoDB" id="6194521at2"/>
<dbReference type="InterPro" id="IPR002589">
    <property type="entry name" value="Macro_dom"/>
</dbReference>
<dbReference type="SMART" id="SM00506">
    <property type="entry name" value="A1pp"/>
    <property type="match status" value="1"/>
</dbReference>
<dbReference type="AlphaFoldDB" id="I4EFF1"/>
<gene>
    <name evidence="2" type="ORF">NITHO_2280006</name>
</gene>
<dbReference type="PANTHER" id="PTHR11106">
    <property type="entry name" value="GANGLIOSIDE INDUCED DIFFERENTIATION ASSOCIATED PROTEIN 2-RELATED"/>
    <property type="match status" value="1"/>
</dbReference>
<protein>
    <recommendedName>
        <fullName evidence="1">Macro domain-containing protein</fullName>
    </recommendedName>
</protein>
<accession>I4EFF1</accession>
<dbReference type="Gene3D" id="3.40.220.10">
    <property type="entry name" value="Leucine Aminopeptidase, subunit E, domain 1"/>
    <property type="match status" value="1"/>
</dbReference>
<dbReference type="Proteomes" id="UP000004221">
    <property type="component" value="Unassembled WGS sequence"/>
</dbReference>
<dbReference type="PANTHER" id="PTHR11106:SF111">
    <property type="entry name" value="MACRO DOMAIN-CONTAINING PROTEIN"/>
    <property type="match status" value="1"/>
</dbReference>
<dbReference type="EMBL" id="CAGS01000144">
    <property type="protein sequence ID" value="CCF83413.1"/>
    <property type="molecule type" value="Genomic_DNA"/>
</dbReference>
<dbReference type="RefSeq" id="WP_008476555.1">
    <property type="nucleotide sequence ID" value="NZ_CAGS01000144.1"/>
</dbReference>
<comment type="caution">
    <text evidence="2">The sequence shown here is derived from an EMBL/GenBank/DDBJ whole genome shotgun (WGS) entry which is preliminary data.</text>
</comment>
<evidence type="ECO:0000259" key="1">
    <source>
        <dbReference type="PROSITE" id="PS51154"/>
    </source>
</evidence>
<dbReference type="InterPro" id="IPR043472">
    <property type="entry name" value="Macro_dom-like"/>
</dbReference>
<dbReference type="PROSITE" id="PS51154">
    <property type="entry name" value="MACRO"/>
    <property type="match status" value="1"/>
</dbReference>
<evidence type="ECO:0000313" key="3">
    <source>
        <dbReference type="Proteomes" id="UP000004221"/>
    </source>
</evidence>